<keyword evidence="12" id="KW-1185">Reference proteome</keyword>
<dbReference type="GO" id="GO:0005886">
    <property type="term" value="C:plasma membrane"/>
    <property type="evidence" value="ECO:0007669"/>
    <property type="project" value="UniProtKB-SubCell"/>
</dbReference>
<dbReference type="PROSITE" id="PS00154">
    <property type="entry name" value="ATPASE_E1_E2"/>
    <property type="match status" value="1"/>
</dbReference>
<dbReference type="SFLD" id="SFLDG00002">
    <property type="entry name" value="C1.7:_P-type_atpase_like"/>
    <property type="match status" value="1"/>
</dbReference>
<accession>A0A931DKR5</accession>
<dbReference type="SFLD" id="SFLDS00003">
    <property type="entry name" value="Haloacid_Dehalogenase"/>
    <property type="match status" value="1"/>
</dbReference>
<dbReference type="InterPro" id="IPR059000">
    <property type="entry name" value="ATPase_P-type_domA"/>
</dbReference>
<comment type="catalytic activity">
    <reaction evidence="8">
        <text>ATP + H2O = ADP + phosphate + H(+)</text>
        <dbReference type="Rhea" id="RHEA:13065"/>
        <dbReference type="ChEBI" id="CHEBI:15377"/>
        <dbReference type="ChEBI" id="CHEBI:15378"/>
        <dbReference type="ChEBI" id="CHEBI:30616"/>
        <dbReference type="ChEBI" id="CHEBI:43474"/>
        <dbReference type="ChEBI" id="CHEBI:456216"/>
    </reaction>
</comment>
<dbReference type="GO" id="GO:0046872">
    <property type="term" value="F:metal ion binding"/>
    <property type="evidence" value="ECO:0007669"/>
    <property type="project" value="InterPro"/>
</dbReference>
<feature type="compositionally biased region" description="Low complexity" evidence="9">
    <location>
        <begin position="1471"/>
        <end position="1500"/>
    </location>
</feature>
<dbReference type="InterPro" id="IPR001757">
    <property type="entry name" value="P_typ_ATPase"/>
</dbReference>
<evidence type="ECO:0000256" key="5">
    <source>
        <dbReference type="ARBA" id="ARBA00022967"/>
    </source>
</evidence>
<dbReference type="SUPFAM" id="SSF81653">
    <property type="entry name" value="Calcium ATPase, transduction domain A"/>
    <property type="match status" value="1"/>
</dbReference>
<organism evidence="11 12">
    <name type="scientific">Actinomadura viridis</name>
    <dbReference type="NCBI Taxonomy" id="58110"/>
    <lineage>
        <taxon>Bacteria</taxon>
        <taxon>Bacillati</taxon>
        <taxon>Actinomycetota</taxon>
        <taxon>Actinomycetes</taxon>
        <taxon>Streptosporangiales</taxon>
        <taxon>Thermomonosporaceae</taxon>
        <taxon>Actinomadura</taxon>
    </lineage>
</organism>
<evidence type="ECO:0000256" key="1">
    <source>
        <dbReference type="ARBA" id="ARBA00004651"/>
    </source>
</evidence>
<dbReference type="RefSeq" id="WP_197014080.1">
    <property type="nucleotide sequence ID" value="NZ_BAABES010000002.1"/>
</dbReference>
<feature type="domain" description="Cation-transporting P-type ATPase N-terminal" evidence="10">
    <location>
        <begin position="611"/>
        <end position="681"/>
    </location>
</feature>
<dbReference type="SUPFAM" id="SSF81660">
    <property type="entry name" value="Metal cation-transporting ATPase, ATP-binding domain N"/>
    <property type="match status" value="1"/>
</dbReference>
<dbReference type="Gene3D" id="3.40.50.1000">
    <property type="entry name" value="HAD superfamily/HAD-like"/>
    <property type="match status" value="1"/>
</dbReference>
<dbReference type="Pfam" id="PF13246">
    <property type="entry name" value="Cation_ATPase"/>
    <property type="match status" value="1"/>
</dbReference>
<sequence>MPLRRMLGAAAHAAKALPVPGPVRHIVGGVLEPRAVRASSGRFHIKVRGVHASGAAGLARAVEEALLSVDGVRAAEVNAVFGRVVVTCAEGMDAGDLVDLVEDVERLYGAQDAPFAPAVPGDVSVIAREAAYAGLNLAACGAAVAGKATRALPLPETVPALISIADLTPWIREGLTRRLGASTTDLVLSGGGAVVHALAQQPSRLALDAALRLVHLVELQAHMGAWDRYEGRHDGGAGAHRADPLDGPERPRPLPHGPVERLLQYAPMSVAASLGTLALTRDAQRAQGVLVSGVPKAARVGREAFAAQFGRIAAGRGVVVCDTAALRRLDRIDTVVVDASALRTGRQVIDEVLPLADVPAAECCERALALVDPARPGRWRSEGGWTVSPLRAWPGDAGQAVHDRARELRRRGAAVLALARDGELTALVVLVPEPEPLAEALVSAAHRAGLVVATGAGGGLDPRLQIDRRLPGGPGLRASVRRLQEEGRGVALVSARGRPALAAADVGIGLLRPGERAPWGADLLCGPGLDGAWLIVDAIATAREVSRRSARIAATGWAAGVMLAASGPAPKATGRALLAVNAATLSAVATGTYSGTALARRPAPVPADRTPWHAWPVQAVLDRLDSSPAGLDAGEAARRRTAEAVTEPARPGLGRVVLEELDNPFTPPLAAGAGISAVMGSVMDAALIGTVLGVNAFISGAQRAGAERALRRLVRLSTVRIRLRRPGAEDGGETEAAADELVPGDVIALAAGDAVPADCRVLSADGLEVDESSLTGESQLVAKAAAASPARHVADRHSMLYQGTVVAAGNASAVVVATGERTEIGRTARLGAEEQRPGGVSGRLLELTRATLPASLAAGAVLFGVDLLSGRPVAQAVGSAVTLAVAAVPEGLPFIATAAELATARRLSRHGALVRNPATVEALGRVDVLCFDKTGTLTEGRLRLRQISDGETTLAADAPVPWMREIVAAALRASPDQDGGRRRLPHPTDRAVMHAAEEFTMDPSEGLGSWERVDELPFEPSRGYHAVLGRHRRGQHLSVKGAPEIVLERCDTWRRPGQAPSPFDASARATVERQVERLARGGYRVLAVAERSASGRADLAESRIRRLRFLGLVGIADPVRRTAAEAVDRLRGAGVQIMMITGDHPSTAEAIAAELGVLDGHVMTGSELDERDAAELARELPDVSVFARVSPAQKARVVQLLQDAGQVVAVTGDGANDAPAIRLADVGIALGRRATPAARETADLVVTDDRIETIVDAIADSRAMWKSARDALAVLLGGNLGEIAFTIGGALTGGGSPLNVRQLLLVNLLTDMLPAIALAVRRPAGATREDLLREGPEASLGAALTRDITVRAVTTAGAAQTAYLLARASGTRTQAVTAGLVALVGTQLLQTLAAGGRSPLVLASGVVSLGALVTIVQVPVLSHFFGCRPLLPHCWAIAGGSALAFAAAATVITRRGDRNGGVPSPASEPEAGQAADAATGATGATGTVGTVGTATEPVPS</sequence>
<dbReference type="Pfam" id="PF00122">
    <property type="entry name" value="E1-E2_ATPase"/>
    <property type="match status" value="1"/>
</dbReference>
<dbReference type="Pfam" id="PF00689">
    <property type="entry name" value="Cation_ATPase_C"/>
    <property type="match status" value="1"/>
</dbReference>
<dbReference type="InterPro" id="IPR044492">
    <property type="entry name" value="P_typ_ATPase_HD_dom"/>
</dbReference>
<dbReference type="InterPro" id="IPR006068">
    <property type="entry name" value="ATPase_P-typ_cation-transptr_C"/>
</dbReference>
<dbReference type="PRINTS" id="PR00120">
    <property type="entry name" value="HATPASE"/>
</dbReference>
<dbReference type="SUPFAM" id="SSF81665">
    <property type="entry name" value="Calcium ATPase, transmembrane domain M"/>
    <property type="match status" value="1"/>
</dbReference>
<dbReference type="PANTHER" id="PTHR42861">
    <property type="entry name" value="CALCIUM-TRANSPORTING ATPASE"/>
    <property type="match status" value="1"/>
</dbReference>
<keyword evidence="6" id="KW-1133">Transmembrane helix</keyword>
<dbReference type="NCBIfam" id="TIGR01494">
    <property type="entry name" value="ATPase_P-type"/>
    <property type="match status" value="2"/>
</dbReference>
<dbReference type="EC" id="3.6.3.-" evidence="11"/>
<dbReference type="InterPro" id="IPR023299">
    <property type="entry name" value="ATPase_P-typ_cyto_dom_N"/>
</dbReference>
<reference evidence="11" key="1">
    <citation type="submission" date="2020-11" db="EMBL/GenBank/DDBJ databases">
        <title>Sequencing the genomes of 1000 actinobacteria strains.</title>
        <authorList>
            <person name="Klenk H.-P."/>
        </authorList>
    </citation>
    <scope>NUCLEOTIDE SEQUENCE</scope>
    <source>
        <strain evidence="11">DSM 43175</strain>
    </source>
</reference>
<feature type="region of interest" description="Disordered" evidence="9">
    <location>
        <begin position="1458"/>
        <end position="1500"/>
    </location>
</feature>
<dbReference type="InterPro" id="IPR036163">
    <property type="entry name" value="HMA_dom_sf"/>
</dbReference>
<evidence type="ECO:0000256" key="2">
    <source>
        <dbReference type="ARBA" id="ARBA00022692"/>
    </source>
</evidence>
<evidence type="ECO:0000313" key="12">
    <source>
        <dbReference type="Proteomes" id="UP000614047"/>
    </source>
</evidence>
<comment type="caution">
    <text evidence="11">The sequence shown here is derived from an EMBL/GenBank/DDBJ whole genome shotgun (WGS) entry which is preliminary data.</text>
</comment>
<dbReference type="Proteomes" id="UP000614047">
    <property type="component" value="Unassembled WGS sequence"/>
</dbReference>
<dbReference type="SUPFAM" id="SSF55008">
    <property type="entry name" value="HMA, heavy metal-associated domain"/>
    <property type="match status" value="1"/>
</dbReference>
<evidence type="ECO:0000313" key="11">
    <source>
        <dbReference type="EMBL" id="MBG6091810.1"/>
    </source>
</evidence>
<dbReference type="SFLD" id="SFLDF00027">
    <property type="entry name" value="p-type_atpase"/>
    <property type="match status" value="1"/>
</dbReference>
<dbReference type="InterPro" id="IPR006121">
    <property type="entry name" value="HMA_dom"/>
</dbReference>
<keyword evidence="2" id="KW-0812">Transmembrane</keyword>
<dbReference type="SUPFAM" id="SSF56784">
    <property type="entry name" value="HAD-like"/>
    <property type="match status" value="1"/>
</dbReference>
<dbReference type="InterPro" id="IPR036412">
    <property type="entry name" value="HAD-like_sf"/>
</dbReference>
<dbReference type="Gene3D" id="2.70.150.10">
    <property type="entry name" value="Calcium-transporting ATPase, cytoplasmic transduction domain A"/>
    <property type="match status" value="1"/>
</dbReference>
<name>A0A931DKR5_9ACTN</name>
<evidence type="ECO:0000259" key="10">
    <source>
        <dbReference type="SMART" id="SM00831"/>
    </source>
</evidence>
<evidence type="ECO:0000256" key="4">
    <source>
        <dbReference type="ARBA" id="ARBA00022840"/>
    </source>
</evidence>
<dbReference type="EMBL" id="JADOUA010000001">
    <property type="protein sequence ID" value="MBG6091810.1"/>
    <property type="molecule type" value="Genomic_DNA"/>
</dbReference>
<protein>
    <submittedName>
        <fullName evidence="11">Cation-transporting ATPase I</fullName>
        <ecNumber evidence="11">3.6.3.-</ecNumber>
    </submittedName>
</protein>
<gene>
    <name evidence="11" type="ORF">IW256_005923</name>
</gene>
<keyword evidence="7" id="KW-0472">Membrane</keyword>
<dbReference type="SMART" id="SM00831">
    <property type="entry name" value="Cation_ATPase_N"/>
    <property type="match status" value="1"/>
</dbReference>
<dbReference type="InterPro" id="IPR004014">
    <property type="entry name" value="ATPase_P-typ_cation-transptr_N"/>
</dbReference>
<dbReference type="GO" id="GO:0016887">
    <property type="term" value="F:ATP hydrolysis activity"/>
    <property type="evidence" value="ECO:0007669"/>
    <property type="project" value="InterPro"/>
</dbReference>
<dbReference type="Gene3D" id="3.40.1110.10">
    <property type="entry name" value="Calcium-transporting ATPase, cytoplasmic domain N"/>
    <property type="match status" value="1"/>
</dbReference>
<dbReference type="GO" id="GO:0005524">
    <property type="term" value="F:ATP binding"/>
    <property type="evidence" value="ECO:0007669"/>
    <property type="project" value="UniProtKB-KW"/>
</dbReference>
<keyword evidence="4" id="KW-0067">ATP-binding</keyword>
<dbReference type="InterPro" id="IPR023214">
    <property type="entry name" value="HAD_sf"/>
</dbReference>
<evidence type="ECO:0000256" key="9">
    <source>
        <dbReference type="SAM" id="MobiDB-lite"/>
    </source>
</evidence>
<dbReference type="Gene3D" id="1.20.1110.10">
    <property type="entry name" value="Calcium-transporting ATPase, transmembrane domain"/>
    <property type="match status" value="1"/>
</dbReference>
<evidence type="ECO:0000256" key="3">
    <source>
        <dbReference type="ARBA" id="ARBA00022741"/>
    </source>
</evidence>
<keyword evidence="3" id="KW-0547">Nucleotide-binding</keyword>
<evidence type="ECO:0000256" key="8">
    <source>
        <dbReference type="ARBA" id="ARBA00049360"/>
    </source>
</evidence>
<keyword evidence="5" id="KW-1278">Translocase</keyword>
<evidence type="ECO:0000256" key="6">
    <source>
        <dbReference type="ARBA" id="ARBA00022989"/>
    </source>
</evidence>
<proteinExistence type="predicted"/>
<dbReference type="CDD" id="cd00371">
    <property type="entry name" value="HMA"/>
    <property type="match status" value="1"/>
</dbReference>
<comment type="subcellular location">
    <subcellularLocation>
        <location evidence="1">Cell membrane</location>
        <topology evidence="1">Multi-pass membrane protein</topology>
    </subcellularLocation>
</comment>
<dbReference type="InterPro" id="IPR008250">
    <property type="entry name" value="ATPase_P-typ_transduc_dom_A_sf"/>
</dbReference>
<dbReference type="InterPro" id="IPR018303">
    <property type="entry name" value="ATPase_P-typ_P_site"/>
</dbReference>
<dbReference type="InterPro" id="IPR023298">
    <property type="entry name" value="ATPase_P-typ_TM_dom_sf"/>
</dbReference>
<keyword evidence="11" id="KW-0378">Hydrolase</keyword>
<dbReference type="PRINTS" id="PR00119">
    <property type="entry name" value="CATATPASE"/>
</dbReference>
<evidence type="ECO:0000256" key="7">
    <source>
        <dbReference type="ARBA" id="ARBA00023136"/>
    </source>
</evidence>